<accession>A0AAN7YQ59</accession>
<keyword evidence="3" id="KW-0472">Membrane</keyword>
<keyword evidence="5" id="KW-1185">Reference proteome</keyword>
<dbReference type="GO" id="GO:0016020">
    <property type="term" value="C:membrane"/>
    <property type="evidence" value="ECO:0007669"/>
    <property type="project" value="UniProtKB-SubCell"/>
</dbReference>
<comment type="subcellular location">
    <subcellularLocation>
        <location evidence="1">Membrane</location>
    </subcellularLocation>
</comment>
<dbReference type="Proteomes" id="UP001344447">
    <property type="component" value="Unassembled WGS sequence"/>
</dbReference>
<sequence>MDKIIPSFDFYSLKKNKFMKMFSYRIYLLSPFRNISIYSHSPYTSSFKELCKEISKIYKKGSLYEFSRGSIFFEFSTFIEDYIRTIVLNYSIKLNIFKNKNSKPFQLFNETFKLYLEYPKKMLITCLVLSPISLRITDIIKVFLISSSTSSSFTLKSLLSSLSLKSLYGILYHGSFYSILLMLSSKLLNDFIDCKLDHYLNQSNNSNNNNNNNKLYKKASNIMVRTLIKSLIASPIYVITSYYPSQVISSLILGDVIHSPVDPISIAIDIYKTKGIKYFYKGLLPQFVFELLYSFQ</sequence>
<evidence type="ECO:0000313" key="4">
    <source>
        <dbReference type="EMBL" id="KAK5579754.1"/>
    </source>
</evidence>
<name>A0AAN7YQ59_9MYCE</name>
<dbReference type="SUPFAM" id="SSF103506">
    <property type="entry name" value="Mitochondrial carrier"/>
    <property type="match status" value="1"/>
</dbReference>
<dbReference type="AlphaFoldDB" id="A0AAN7YQ59"/>
<keyword evidence="2" id="KW-0812">Transmembrane</keyword>
<comment type="caution">
    <text evidence="4">The sequence shown here is derived from an EMBL/GenBank/DDBJ whole genome shotgun (WGS) entry which is preliminary data.</text>
</comment>
<dbReference type="EMBL" id="JAVFKY010000003">
    <property type="protein sequence ID" value="KAK5579754.1"/>
    <property type="molecule type" value="Genomic_DNA"/>
</dbReference>
<evidence type="ECO:0000256" key="3">
    <source>
        <dbReference type="ARBA" id="ARBA00023136"/>
    </source>
</evidence>
<reference evidence="4 5" key="1">
    <citation type="submission" date="2023-11" db="EMBL/GenBank/DDBJ databases">
        <title>Dfirmibasis_genome.</title>
        <authorList>
            <person name="Edelbroek B."/>
            <person name="Kjellin J."/>
            <person name="Jerlstrom-Hultqvist J."/>
            <person name="Soderbom F."/>
        </authorList>
    </citation>
    <scope>NUCLEOTIDE SEQUENCE [LARGE SCALE GENOMIC DNA]</scope>
    <source>
        <strain evidence="4 5">TNS-C-14</strain>
    </source>
</reference>
<evidence type="ECO:0000313" key="5">
    <source>
        <dbReference type="Proteomes" id="UP001344447"/>
    </source>
</evidence>
<protein>
    <submittedName>
        <fullName evidence="4">Uncharacterized protein</fullName>
    </submittedName>
</protein>
<proteinExistence type="predicted"/>
<evidence type="ECO:0000256" key="1">
    <source>
        <dbReference type="ARBA" id="ARBA00004370"/>
    </source>
</evidence>
<gene>
    <name evidence="4" type="ORF">RB653_009440</name>
</gene>
<dbReference type="InterPro" id="IPR023395">
    <property type="entry name" value="MCP_dom_sf"/>
</dbReference>
<organism evidence="4 5">
    <name type="scientific">Dictyostelium firmibasis</name>
    <dbReference type="NCBI Taxonomy" id="79012"/>
    <lineage>
        <taxon>Eukaryota</taxon>
        <taxon>Amoebozoa</taxon>
        <taxon>Evosea</taxon>
        <taxon>Eumycetozoa</taxon>
        <taxon>Dictyostelia</taxon>
        <taxon>Dictyosteliales</taxon>
        <taxon>Dictyosteliaceae</taxon>
        <taxon>Dictyostelium</taxon>
    </lineage>
</organism>
<evidence type="ECO:0000256" key="2">
    <source>
        <dbReference type="ARBA" id="ARBA00022692"/>
    </source>
</evidence>